<dbReference type="EMBL" id="WIWT01000002">
    <property type="protein sequence ID" value="KAF3223153.1"/>
    <property type="molecule type" value="Genomic_DNA"/>
</dbReference>
<evidence type="ECO:0000256" key="1">
    <source>
        <dbReference type="SAM" id="SignalP"/>
    </source>
</evidence>
<feature type="chain" id="PRO_5041131341" evidence="1">
    <location>
        <begin position="36"/>
        <end position="377"/>
    </location>
</feature>
<dbReference type="EMBL" id="WIPF01000023">
    <property type="protein sequence ID" value="KAF3226446.1"/>
    <property type="molecule type" value="Genomic_DNA"/>
</dbReference>
<evidence type="ECO:0000313" key="6">
    <source>
        <dbReference type="Proteomes" id="UP000483672"/>
    </source>
</evidence>
<accession>A0A6G1MBP1</accession>
<dbReference type="GO" id="GO:0008237">
    <property type="term" value="F:metallopeptidase activity"/>
    <property type="evidence" value="ECO:0007669"/>
    <property type="project" value="InterPro"/>
</dbReference>
<comment type="caution">
    <text evidence="3">The sequence shown here is derived from an EMBL/GenBank/DDBJ whole genome shotgun (WGS) entry which is preliminary data.</text>
</comment>
<dbReference type="Proteomes" id="UP000472727">
    <property type="component" value="Unassembled WGS sequence"/>
</dbReference>
<evidence type="ECO:0000313" key="4">
    <source>
        <dbReference type="EMBL" id="KAF3226446.1"/>
    </source>
</evidence>
<dbReference type="Proteomes" id="UP000483672">
    <property type="component" value="Unassembled WGS sequence"/>
</dbReference>
<evidence type="ECO:0000313" key="3">
    <source>
        <dbReference type="EMBL" id="KAF3225027.1"/>
    </source>
</evidence>
<organism evidence="3 5">
    <name type="scientific">Orbilia oligospora</name>
    <name type="common">Nematode-trapping fungus</name>
    <name type="synonym">Arthrobotrys oligospora</name>
    <dbReference type="NCBI Taxonomy" id="2813651"/>
    <lineage>
        <taxon>Eukaryota</taxon>
        <taxon>Fungi</taxon>
        <taxon>Dikarya</taxon>
        <taxon>Ascomycota</taxon>
        <taxon>Pezizomycotina</taxon>
        <taxon>Orbiliomycetes</taxon>
        <taxon>Orbiliales</taxon>
        <taxon>Orbiliaceae</taxon>
        <taxon>Orbilia</taxon>
    </lineage>
</organism>
<dbReference type="Proteomes" id="UP000614610">
    <property type="component" value="Unassembled WGS sequence"/>
</dbReference>
<evidence type="ECO:0000313" key="2">
    <source>
        <dbReference type="EMBL" id="KAF3223153.1"/>
    </source>
</evidence>
<reference evidence="5 6" key="1">
    <citation type="submission" date="2019-06" db="EMBL/GenBank/DDBJ databases">
        <authorList>
            <person name="Palmer J.M."/>
        </authorList>
    </citation>
    <scope>NUCLEOTIDE SEQUENCE [LARGE SCALE GENOMIC DNA]</scope>
    <source>
        <strain evidence="3 5">TWF106</strain>
        <strain evidence="4 6">TWF191</strain>
        <strain evidence="2">TWF679</strain>
    </source>
</reference>
<dbReference type="OrthoDB" id="5280801at2759"/>
<dbReference type="Gene3D" id="3.40.390.10">
    <property type="entry name" value="Collagenase (Catalytic Domain)"/>
    <property type="match status" value="1"/>
</dbReference>
<gene>
    <name evidence="3" type="ORF">TWF106_002908</name>
    <name evidence="4" type="ORF">TWF191_004708</name>
    <name evidence="2" type="ORF">TWF679_004349</name>
</gene>
<protein>
    <submittedName>
        <fullName evidence="3">Uncharacterized protein</fullName>
    </submittedName>
</protein>
<name>A0A6G1MBP1_ORBOL</name>
<proteinExistence type="predicted"/>
<keyword evidence="1" id="KW-0732">Signal</keyword>
<dbReference type="InterPro" id="IPR024079">
    <property type="entry name" value="MetalloPept_cat_dom_sf"/>
</dbReference>
<evidence type="ECO:0000313" key="5">
    <source>
        <dbReference type="Proteomes" id="UP000472727"/>
    </source>
</evidence>
<feature type="signal peptide" evidence="1">
    <location>
        <begin position="1"/>
        <end position="35"/>
    </location>
</feature>
<dbReference type="EMBL" id="WIWS01000016">
    <property type="protein sequence ID" value="KAF3225027.1"/>
    <property type="molecule type" value="Genomic_DNA"/>
</dbReference>
<sequence>MTRRNSYFGPVSKYSLFSLIIFLVLLLLQPNFAFAQNKTNPKDNGPVKSKENLKWKQNCSPEQAKAIDDAFENVKAMLAAVQDPDWGSYAAVEYLGTNYIDTWDTYEPKVKEMFKKAYEWITRSYWFSGPWILCLEPNDHRCNTSYKTDKVFMFYEDTNDNYAEDDQLHISICTSWFSQPSLKVLISQAEYCRKTEKDPARQRFPWDIRFYESRELWLLHAIFHVREVYFRLPTRMVEPGANIHSKYLLVPPPFHDYVRVGYRYGGVVPVLCPWSAKKLATNRVGRRWENSGPLGSPTNYALYILAEYIRRETKEYPYSPSRFRMARGWLDETSLLRMCTSEPYRIGTIGNPSYKADDKKLAIAPWVFTPQAPPPAG</sequence>
<dbReference type="AlphaFoldDB" id="A0A6G1MBP1"/>